<reference evidence="2" key="1">
    <citation type="journal article" date="2017" name="Nature">
        <title>The sunflower genome provides insights into oil metabolism, flowering and Asterid evolution.</title>
        <authorList>
            <person name="Badouin H."/>
            <person name="Gouzy J."/>
            <person name="Grassa C.J."/>
            <person name="Murat F."/>
            <person name="Staton S.E."/>
            <person name="Cottret L."/>
            <person name="Lelandais-Briere C."/>
            <person name="Owens G.L."/>
            <person name="Carrere S."/>
            <person name="Mayjonade B."/>
            <person name="Legrand L."/>
            <person name="Gill N."/>
            <person name="Kane N.C."/>
            <person name="Bowers J.E."/>
            <person name="Hubner S."/>
            <person name="Bellec A."/>
            <person name="Berard A."/>
            <person name="Berges H."/>
            <person name="Blanchet N."/>
            <person name="Boniface M.C."/>
            <person name="Brunel D."/>
            <person name="Catrice O."/>
            <person name="Chaidir N."/>
            <person name="Claudel C."/>
            <person name="Donnadieu C."/>
            <person name="Faraut T."/>
            <person name="Fievet G."/>
            <person name="Helmstetter N."/>
            <person name="King M."/>
            <person name="Knapp S.J."/>
            <person name="Lai Z."/>
            <person name="Le Paslier M.C."/>
            <person name="Lippi Y."/>
            <person name="Lorenzon L."/>
            <person name="Mandel J.R."/>
            <person name="Marage G."/>
            <person name="Marchand G."/>
            <person name="Marquand E."/>
            <person name="Bret-Mestries E."/>
            <person name="Morien E."/>
            <person name="Nambeesan S."/>
            <person name="Nguyen T."/>
            <person name="Pegot-Espagnet P."/>
            <person name="Pouilly N."/>
            <person name="Raftis F."/>
            <person name="Sallet E."/>
            <person name="Schiex T."/>
            <person name="Thomas J."/>
            <person name="Vandecasteele C."/>
            <person name="Vares D."/>
            <person name="Vear F."/>
            <person name="Vautrin S."/>
            <person name="Crespi M."/>
            <person name="Mangin B."/>
            <person name="Burke J.M."/>
            <person name="Salse J."/>
            <person name="Munos S."/>
            <person name="Vincourt P."/>
            <person name="Rieseberg L.H."/>
            <person name="Langlade N.B."/>
        </authorList>
    </citation>
    <scope>NUCLEOTIDE SEQUENCE</scope>
    <source>
        <tissue evidence="2">Leaves</tissue>
    </source>
</reference>
<gene>
    <name evidence="2" type="ORF">HanXRQr2_Chr03g0091051</name>
</gene>
<dbReference type="Pfam" id="PF03078">
    <property type="entry name" value="ATHILA"/>
    <property type="match status" value="1"/>
</dbReference>
<dbReference type="EMBL" id="MNCJ02000318">
    <property type="protein sequence ID" value="KAF5812828.1"/>
    <property type="molecule type" value="Genomic_DNA"/>
</dbReference>
<protein>
    <recommendedName>
        <fullName evidence="1">Arabidopsis retrotransposon Orf1 C-terminal domain-containing protein</fullName>
    </recommendedName>
</protein>
<reference evidence="2" key="2">
    <citation type="submission" date="2020-06" db="EMBL/GenBank/DDBJ databases">
        <title>Helianthus annuus Genome sequencing and assembly Release 2.</title>
        <authorList>
            <person name="Gouzy J."/>
            <person name="Langlade N."/>
            <person name="Munos S."/>
        </authorList>
    </citation>
    <scope>NUCLEOTIDE SEQUENCE</scope>
    <source>
        <tissue evidence="2">Leaves</tissue>
    </source>
</reference>
<evidence type="ECO:0000313" key="3">
    <source>
        <dbReference type="Proteomes" id="UP000215914"/>
    </source>
</evidence>
<dbReference type="AlphaFoldDB" id="A0A9K3NVC1"/>
<accession>A0A9K3NVC1</accession>
<keyword evidence="3" id="KW-1185">Reference proteome</keyword>
<organism evidence="2 3">
    <name type="scientific">Helianthus annuus</name>
    <name type="common">Common sunflower</name>
    <dbReference type="NCBI Taxonomy" id="4232"/>
    <lineage>
        <taxon>Eukaryota</taxon>
        <taxon>Viridiplantae</taxon>
        <taxon>Streptophyta</taxon>
        <taxon>Embryophyta</taxon>
        <taxon>Tracheophyta</taxon>
        <taxon>Spermatophyta</taxon>
        <taxon>Magnoliopsida</taxon>
        <taxon>eudicotyledons</taxon>
        <taxon>Gunneridae</taxon>
        <taxon>Pentapetalae</taxon>
        <taxon>asterids</taxon>
        <taxon>campanulids</taxon>
        <taxon>Asterales</taxon>
        <taxon>Asteraceae</taxon>
        <taxon>Asteroideae</taxon>
        <taxon>Heliantheae alliance</taxon>
        <taxon>Heliantheae</taxon>
        <taxon>Helianthus</taxon>
    </lineage>
</organism>
<name>A0A9K3NVC1_HELAN</name>
<dbReference type="InterPro" id="IPR004312">
    <property type="entry name" value="ATHILA_Orf1_C"/>
</dbReference>
<sequence length="205" mass="24031">MHRDDHPFLKFELDSPECNKYEKLNDTELLQHQVIDWSWLEEIGSLQEMQDLVGPKLTDAMECTQPQYEELVLEFHSTWLHKEGKFEQDTTVSFSLGRQVYEMNMARFAIVSGLYTKEEVKRPEFVACLRGAYTKVRDYNVGANELREFWSTISDHSFSTTNLITSVRNPVYRYLLQTLSTTLVGRKSGENKANWIELFILMCRV</sequence>
<dbReference type="Proteomes" id="UP000215914">
    <property type="component" value="Unassembled WGS sequence"/>
</dbReference>
<evidence type="ECO:0000259" key="1">
    <source>
        <dbReference type="Pfam" id="PF03078"/>
    </source>
</evidence>
<evidence type="ECO:0000313" key="2">
    <source>
        <dbReference type="EMBL" id="KAF5812828.1"/>
    </source>
</evidence>
<feature type="domain" description="Arabidopsis retrotransposon Orf1 C-terminal" evidence="1">
    <location>
        <begin position="141"/>
        <end position="188"/>
    </location>
</feature>
<proteinExistence type="predicted"/>
<comment type="caution">
    <text evidence="2">The sequence shown here is derived from an EMBL/GenBank/DDBJ whole genome shotgun (WGS) entry which is preliminary data.</text>
</comment>
<dbReference type="Gramene" id="mRNA:HanXRQr2_Chr03g0091051">
    <property type="protein sequence ID" value="CDS:HanXRQr2_Chr03g0091051.1"/>
    <property type="gene ID" value="HanXRQr2_Chr03g0091051"/>
</dbReference>